<dbReference type="SMART" id="SM00746">
    <property type="entry name" value="TRASH"/>
    <property type="match status" value="1"/>
</dbReference>
<evidence type="ECO:0000313" key="3">
    <source>
        <dbReference type="Proteomes" id="UP000240739"/>
    </source>
</evidence>
<evidence type="ECO:0000313" key="2">
    <source>
        <dbReference type="EMBL" id="PTL60291.1"/>
    </source>
</evidence>
<protein>
    <recommendedName>
        <fullName evidence="1">Guanylate cyclase domain-containing protein</fullName>
    </recommendedName>
</protein>
<dbReference type="GO" id="GO:0009190">
    <property type="term" value="P:cyclic nucleotide biosynthetic process"/>
    <property type="evidence" value="ECO:0007669"/>
    <property type="project" value="InterPro"/>
</dbReference>
<accession>A0A2T4UM62</accession>
<dbReference type="SUPFAM" id="SSF55073">
    <property type="entry name" value="Nucleotide cyclase"/>
    <property type="match status" value="1"/>
</dbReference>
<reference evidence="2 3" key="1">
    <citation type="submission" date="2018-03" db="EMBL/GenBank/DDBJ databases">
        <title>Aquarubrobacter algicola gen. nov., sp. nov., a novel actinobacterium isolated from shallow eutrophic lake during the end of cyanobacterial harmful algal blooms.</title>
        <authorList>
            <person name="Chun S.J."/>
        </authorList>
    </citation>
    <scope>NUCLEOTIDE SEQUENCE [LARGE SCALE GENOMIC DNA]</scope>
    <source>
        <strain evidence="2 3">Seoho-28</strain>
    </source>
</reference>
<dbReference type="EMBL" id="PYYB01000001">
    <property type="protein sequence ID" value="PTL60291.1"/>
    <property type="molecule type" value="Genomic_DNA"/>
</dbReference>
<dbReference type="Proteomes" id="UP000240739">
    <property type="component" value="Unassembled WGS sequence"/>
</dbReference>
<dbReference type="CDD" id="cd07302">
    <property type="entry name" value="CHD"/>
    <property type="match status" value="1"/>
</dbReference>
<comment type="caution">
    <text evidence="2">The sequence shown here is derived from an EMBL/GenBank/DDBJ whole genome shotgun (WGS) entry which is preliminary data.</text>
</comment>
<proteinExistence type="predicted"/>
<dbReference type="InterPro" id="IPR029787">
    <property type="entry name" value="Nucleotide_cyclase"/>
</dbReference>
<evidence type="ECO:0000259" key="1">
    <source>
        <dbReference type="PROSITE" id="PS50125"/>
    </source>
</evidence>
<dbReference type="InterPro" id="IPR001054">
    <property type="entry name" value="A/G_cyclase"/>
</dbReference>
<sequence>MVKTMGDAVMLCVEDAPSAVVLGLRLCTRVCSRDGWPQLSLGIAHGPAVNRGADYFGSTVNRAARICAFARAGEVLADHEVFQRSATLVGVGWIEVGEVALRNIASPVRLHRALPVARQPAVGMLDPVCRMTVDPRQSVLLEHDGNSIGFCSGECAGKYVVEPQRYGG</sequence>
<feature type="domain" description="Guanylate cyclase" evidence="1">
    <location>
        <begin position="1"/>
        <end position="67"/>
    </location>
</feature>
<dbReference type="PROSITE" id="PS50125">
    <property type="entry name" value="GUANYLATE_CYCLASE_2"/>
    <property type="match status" value="1"/>
</dbReference>
<dbReference type="RefSeq" id="WP_107568936.1">
    <property type="nucleotide sequence ID" value="NZ_PYYB01000001.1"/>
</dbReference>
<name>A0A2T4UM62_9ACTN</name>
<organism evidence="2 3">
    <name type="scientific">Paraconexibacter algicola</name>
    <dbReference type="NCBI Taxonomy" id="2133960"/>
    <lineage>
        <taxon>Bacteria</taxon>
        <taxon>Bacillati</taxon>
        <taxon>Actinomycetota</taxon>
        <taxon>Thermoleophilia</taxon>
        <taxon>Solirubrobacterales</taxon>
        <taxon>Paraconexibacteraceae</taxon>
        <taxon>Paraconexibacter</taxon>
    </lineage>
</organism>
<keyword evidence="3" id="KW-1185">Reference proteome</keyword>
<dbReference type="InterPro" id="IPR011017">
    <property type="entry name" value="TRASH_dom"/>
</dbReference>
<dbReference type="GO" id="GO:0004016">
    <property type="term" value="F:adenylate cyclase activity"/>
    <property type="evidence" value="ECO:0007669"/>
    <property type="project" value="UniProtKB-ARBA"/>
</dbReference>
<dbReference type="OrthoDB" id="54411at2"/>
<gene>
    <name evidence="2" type="ORF">C7Y72_11900</name>
</gene>
<dbReference type="AlphaFoldDB" id="A0A2T4UM62"/>
<dbReference type="GO" id="GO:0035556">
    <property type="term" value="P:intracellular signal transduction"/>
    <property type="evidence" value="ECO:0007669"/>
    <property type="project" value="InterPro"/>
</dbReference>
<dbReference type="Gene3D" id="3.30.70.1230">
    <property type="entry name" value="Nucleotide cyclase"/>
    <property type="match status" value="1"/>
</dbReference>